<dbReference type="InterPro" id="IPR000571">
    <property type="entry name" value="Znf_CCCH"/>
</dbReference>
<dbReference type="SMART" id="SM00356">
    <property type="entry name" value="ZnF_C3H1"/>
    <property type="match status" value="1"/>
</dbReference>
<feature type="compositionally biased region" description="Basic and acidic residues" evidence="6">
    <location>
        <begin position="413"/>
        <end position="423"/>
    </location>
</feature>
<name>A0A6P8CE22_PUNGR</name>
<dbReference type="Gene3D" id="4.10.1000.10">
    <property type="entry name" value="Zinc finger, CCCH-type"/>
    <property type="match status" value="1"/>
</dbReference>
<dbReference type="GO" id="GO:0008270">
    <property type="term" value="F:zinc ion binding"/>
    <property type="evidence" value="ECO:0007669"/>
    <property type="project" value="UniProtKB-KW"/>
</dbReference>
<evidence type="ECO:0000313" key="9">
    <source>
        <dbReference type="RefSeq" id="XP_031382222.1"/>
    </source>
</evidence>
<reference evidence="8" key="1">
    <citation type="journal article" date="2020" name="Plant Biotechnol. J.">
        <title>The pomegranate (Punica granatum L.) draft genome dissects genetic divergence between soft- and hard-seeded cultivars.</title>
        <authorList>
            <person name="Luo X."/>
            <person name="Li H."/>
            <person name="Wu Z."/>
            <person name="Yao W."/>
            <person name="Zhao P."/>
            <person name="Cao D."/>
            <person name="Yu H."/>
            <person name="Li K."/>
            <person name="Poudel K."/>
            <person name="Zhao D."/>
            <person name="Zhang F."/>
            <person name="Xia X."/>
            <person name="Chen L."/>
            <person name="Wang Q."/>
            <person name="Jing D."/>
            <person name="Cao S."/>
        </authorList>
    </citation>
    <scope>NUCLEOTIDE SEQUENCE [LARGE SCALE GENOMIC DNA]</scope>
    <source>
        <strain evidence="8">cv. Tunisia</strain>
    </source>
</reference>
<dbReference type="Proteomes" id="UP000515151">
    <property type="component" value="Chromosome 2"/>
</dbReference>
<keyword evidence="1 4" id="KW-0479">Metal-binding</keyword>
<gene>
    <name evidence="9" type="primary">LOC116196575</name>
</gene>
<accession>A0A6P8CE22</accession>
<evidence type="ECO:0000256" key="1">
    <source>
        <dbReference type="ARBA" id="ARBA00022723"/>
    </source>
</evidence>
<feature type="compositionally biased region" description="Basic and acidic residues" evidence="6">
    <location>
        <begin position="43"/>
        <end position="54"/>
    </location>
</feature>
<reference evidence="9" key="2">
    <citation type="submission" date="2025-08" db="UniProtKB">
        <authorList>
            <consortium name="RefSeq"/>
        </authorList>
    </citation>
    <scope>IDENTIFICATION</scope>
    <source>
        <tissue evidence="9">Leaf</tissue>
    </source>
</reference>
<feature type="zinc finger region" description="C3H1-type" evidence="4">
    <location>
        <begin position="6"/>
        <end position="32"/>
    </location>
</feature>
<dbReference type="PANTHER" id="PTHR38160">
    <property type="entry name" value="ZINC FINGER CCCH DOMAIN-CONTAINING PROTEIN 40"/>
    <property type="match status" value="1"/>
</dbReference>
<evidence type="ECO:0000256" key="4">
    <source>
        <dbReference type="PROSITE-ProRule" id="PRU00723"/>
    </source>
</evidence>
<dbReference type="InterPro" id="IPR036855">
    <property type="entry name" value="Znf_CCCH_sf"/>
</dbReference>
<keyword evidence="3 4" id="KW-0862">Zinc</keyword>
<dbReference type="PROSITE" id="PS50103">
    <property type="entry name" value="ZF_C3H1"/>
    <property type="match status" value="1"/>
</dbReference>
<evidence type="ECO:0000256" key="2">
    <source>
        <dbReference type="ARBA" id="ARBA00022771"/>
    </source>
</evidence>
<keyword evidence="5" id="KW-0175">Coiled coil</keyword>
<protein>
    <submittedName>
        <fullName evidence="9">Zinc finger CCCH domain-containing protein 13 isoform X1</fullName>
    </submittedName>
</protein>
<organism evidence="8 9">
    <name type="scientific">Punica granatum</name>
    <name type="common">Pomegranate</name>
    <dbReference type="NCBI Taxonomy" id="22663"/>
    <lineage>
        <taxon>Eukaryota</taxon>
        <taxon>Viridiplantae</taxon>
        <taxon>Streptophyta</taxon>
        <taxon>Embryophyta</taxon>
        <taxon>Tracheophyta</taxon>
        <taxon>Spermatophyta</taxon>
        <taxon>Magnoliopsida</taxon>
        <taxon>eudicotyledons</taxon>
        <taxon>Gunneridae</taxon>
        <taxon>Pentapetalae</taxon>
        <taxon>rosids</taxon>
        <taxon>malvids</taxon>
        <taxon>Myrtales</taxon>
        <taxon>Lythraceae</taxon>
        <taxon>Punica</taxon>
    </lineage>
</organism>
<dbReference type="OrthoDB" id="665283at2759"/>
<dbReference type="SUPFAM" id="SSF90229">
    <property type="entry name" value="CCCH zinc finger"/>
    <property type="match status" value="1"/>
</dbReference>
<evidence type="ECO:0000256" key="5">
    <source>
        <dbReference type="SAM" id="Coils"/>
    </source>
</evidence>
<feature type="region of interest" description="Disordered" evidence="6">
    <location>
        <begin position="390"/>
        <end position="423"/>
    </location>
</feature>
<proteinExistence type="predicted"/>
<feature type="region of interest" description="Disordered" evidence="6">
    <location>
        <begin position="38"/>
        <end position="131"/>
    </location>
</feature>
<feature type="region of interest" description="Disordered" evidence="6">
    <location>
        <begin position="229"/>
        <end position="258"/>
    </location>
</feature>
<feature type="coiled-coil region" evidence="5">
    <location>
        <begin position="157"/>
        <end position="222"/>
    </location>
</feature>
<evidence type="ECO:0000259" key="7">
    <source>
        <dbReference type="PROSITE" id="PS50103"/>
    </source>
</evidence>
<keyword evidence="8" id="KW-1185">Reference proteome</keyword>
<feature type="compositionally biased region" description="Polar residues" evidence="6">
    <location>
        <begin position="238"/>
        <end position="252"/>
    </location>
</feature>
<evidence type="ECO:0000256" key="6">
    <source>
        <dbReference type="SAM" id="MobiDB-lite"/>
    </source>
</evidence>
<sequence>MVERKLFKTKLCVLYQRGHCNRQSCSFAHGEAELRRFGASSSGRRDYRGNDLRSRLGRRYSPQRRYSPVKDARSRHTLHRYSPSRSLEDNSDRKRRKSQHLDSPSDVSGKVSDGTDYARGGRSTLSDSKNNLHGQLKQVQAEISMFDHHKVQLEIHLKERVQEEDSLASKIEELERQLHKEKKECRRINSRIKKFVKAHHRHARLQDDLKRSQIQLQDLGDQLSLDAVEGGNKEEDSSINIVSDGENPNNHAGSPRNELQTHDLQRMKMPDLNQAAVEELQPHGKWKFSRWTYSHQKHDEEFYNGKNNGNGQPGVDGMHNRDKNISSTISPGDKSKGSGLALPSAHASADVIDKVVVDEEAELASTRSEEAAAFQNKRLSFAIAPLPPIRKRSYKQQYDGGDENVNLLGDMEQTEKADATNAS</sequence>
<evidence type="ECO:0000256" key="3">
    <source>
        <dbReference type="ARBA" id="ARBA00022833"/>
    </source>
</evidence>
<dbReference type="AlphaFoldDB" id="A0A6P8CE22"/>
<keyword evidence="2 4" id="KW-0863">Zinc-finger</keyword>
<dbReference type="GeneID" id="116196575"/>
<dbReference type="RefSeq" id="XP_031382222.1">
    <property type="nucleotide sequence ID" value="XM_031526362.1"/>
</dbReference>
<feature type="domain" description="C3H1-type" evidence="7">
    <location>
        <begin position="6"/>
        <end position="32"/>
    </location>
</feature>
<feature type="region of interest" description="Disordered" evidence="6">
    <location>
        <begin position="302"/>
        <end position="342"/>
    </location>
</feature>
<evidence type="ECO:0000313" key="8">
    <source>
        <dbReference type="Proteomes" id="UP000515151"/>
    </source>
</evidence>
<dbReference type="PANTHER" id="PTHR38160:SF1">
    <property type="entry name" value="ZINC FINGER CCCH DOMAIN-CONTAINING PROTEIN 40"/>
    <property type="match status" value="1"/>
</dbReference>
<dbReference type="InterPro" id="IPR045868">
    <property type="entry name" value="Znf_C3H13/40"/>
</dbReference>